<evidence type="ECO:0000256" key="1">
    <source>
        <dbReference type="SAM" id="MobiDB-lite"/>
    </source>
</evidence>
<name>A0A9N8V5M2_9GLOM</name>
<comment type="caution">
    <text evidence="2">The sequence shown here is derived from an EMBL/GenBank/DDBJ whole genome shotgun (WGS) entry which is preliminary data.</text>
</comment>
<dbReference type="EMBL" id="CAJVPS010000030">
    <property type="protein sequence ID" value="CAG8443207.1"/>
    <property type="molecule type" value="Genomic_DNA"/>
</dbReference>
<feature type="compositionally biased region" description="Polar residues" evidence="1">
    <location>
        <begin position="74"/>
        <end position="94"/>
    </location>
</feature>
<proteinExistence type="predicted"/>
<evidence type="ECO:0000313" key="3">
    <source>
        <dbReference type="Proteomes" id="UP000789508"/>
    </source>
</evidence>
<keyword evidence="3" id="KW-1185">Reference proteome</keyword>
<evidence type="ECO:0000313" key="2">
    <source>
        <dbReference type="EMBL" id="CAG8443207.1"/>
    </source>
</evidence>
<accession>A0A9N8V5M2</accession>
<organism evidence="2 3">
    <name type="scientific">Ambispora leptoticha</name>
    <dbReference type="NCBI Taxonomy" id="144679"/>
    <lineage>
        <taxon>Eukaryota</taxon>
        <taxon>Fungi</taxon>
        <taxon>Fungi incertae sedis</taxon>
        <taxon>Mucoromycota</taxon>
        <taxon>Glomeromycotina</taxon>
        <taxon>Glomeromycetes</taxon>
        <taxon>Archaeosporales</taxon>
        <taxon>Ambisporaceae</taxon>
        <taxon>Ambispora</taxon>
    </lineage>
</organism>
<protein>
    <submittedName>
        <fullName evidence="2">2888_t:CDS:1</fullName>
    </submittedName>
</protein>
<dbReference type="Proteomes" id="UP000789508">
    <property type="component" value="Unassembled WGS sequence"/>
</dbReference>
<sequence length="1028" mass="116613">MAGNSNFVDPLSIANSDTTQIASSNSSVRRAPSHWQKLRKHVLVEVPLPKITTNVNNNEEQEPDSPVSPRSDAGSASSKSTTHSRANSKHNLQVNPFRGVLRFKTTVQQRTDVDKMEKDLEKLLNRRYGGHVFNNNATSASGPTGIVGQIPVTELVMKGHRVHKSLSTLDGGFSGNVGEPQNYLGELFELLKRWKNLVKMPSSQIIFAELAKPFFNFPVNVDDCNQALDIFEYIRNTFRNPDPNVWKILALLIIVDVYFNQKGQTPSEGYDAIITFVKIIKCHTTYVIMENFARIQWCCKLLETHHDAIKERVCTLTENLLNSTAANSYFPTSVTAIHALVYTFVHTLVVTLPTNVGFDRTDKTIHLQKMVNGFLERLAAGTLVSIDLEEMFIGNAHVQIHKYDSLARCVFLEGLVKCLLVKNMQLRKYVLANLIEKYWITPDQTMQSLYEHVIRLFAQAAFEILADTKSGDIGIETLSYYILKILNQSLPAKNLRNISSHVVKSLVSVIISIFSTQSQDSTIPRSSSLSTSTIDFNAQNSSTLKSSPIESHAPEMAVIDLAKKYFEDLWNEGWKAEIIQLVKEALEQDNLERCISIYNQLVYGSNESIGNEIVKETINDFFLKILKDDPEPFPGLKKLLLSLASTHRPQFYKPMLACVASDSETKVTEYLHLLAILLRHLNGVELFMQDVELMTVIILSDVGESKLTSRLKKDIQKKSSNDNWGSTNLGQCILIMEFVWIVRQLRLQRLHRTRDLKLDESAKKFLIDLEHRLAIYIAAREKSKLIPMPLRVLLSDLFLEIRLYCKTTKRPGWLSRMIDWLISSTPGSVIYRDSVLSGFEGANKQKNDPFAELRINEDQLDEVEMIFHRIRVVYATLDDRTSVDGDKDEMLDVPVPIIPKTIPVSPTSPNTPGTPLIPYHEMKRRSTVTAPVFPWTTHPWISSRTSKQRLHRFIDFTEDIAEAILSLLVATFTTLTADEYVKLGPHIWDRFLNDREHKAFNSASFLFIQCGENAPTVVKDIVSKDLYR</sequence>
<gene>
    <name evidence="2" type="ORF">ALEPTO_LOCUS479</name>
</gene>
<dbReference type="AlphaFoldDB" id="A0A9N8V5M2"/>
<feature type="region of interest" description="Disordered" evidence="1">
    <location>
        <begin position="52"/>
        <end position="94"/>
    </location>
</feature>
<dbReference type="OrthoDB" id="5584001at2759"/>
<reference evidence="2" key="1">
    <citation type="submission" date="2021-06" db="EMBL/GenBank/DDBJ databases">
        <authorList>
            <person name="Kallberg Y."/>
            <person name="Tangrot J."/>
            <person name="Rosling A."/>
        </authorList>
    </citation>
    <scope>NUCLEOTIDE SEQUENCE</scope>
    <source>
        <strain evidence="2">FL130A</strain>
    </source>
</reference>